<dbReference type="EMBL" id="NOKQ01000276">
    <property type="protein sequence ID" value="OZS77191.1"/>
    <property type="molecule type" value="Genomic_DNA"/>
</dbReference>
<evidence type="ECO:0000256" key="1">
    <source>
        <dbReference type="SAM" id="MobiDB-lite"/>
    </source>
</evidence>
<evidence type="ECO:0000313" key="3">
    <source>
        <dbReference type="EMBL" id="OZS77191.1"/>
    </source>
</evidence>
<keyword evidence="2" id="KW-0812">Transmembrane</keyword>
<gene>
    <name evidence="3" type="ORF">CF394_12515</name>
</gene>
<feature type="compositionally biased region" description="Polar residues" evidence="1">
    <location>
        <begin position="151"/>
        <end position="163"/>
    </location>
</feature>
<sequence>MTNYSNKPSYGESRKNSEYYDHEASYATQGETFYAPQNYMAHEDIYREDSASKDFLLGALVGGIIGAATALLLAPKSGTELRGTLSEQATTLKEKSAELSQTAKDKTNVISKKVSDSSNQLLSKVKKNQTPPMDDGTVSSEGEEEMDVLETVSNSVEDTSSDTAVGEAFTEALKDNDESTDSTTKN</sequence>
<keyword evidence="4" id="KW-1185">Reference proteome</keyword>
<feature type="region of interest" description="Disordered" evidence="1">
    <location>
        <begin position="120"/>
        <end position="165"/>
    </location>
</feature>
<dbReference type="PANTHER" id="PTHR35792">
    <property type="entry name" value="GENERAL STRESS PROTEIN"/>
    <property type="match status" value="1"/>
</dbReference>
<evidence type="ECO:0000313" key="4">
    <source>
        <dbReference type="Proteomes" id="UP000217065"/>
    </source>
</evidence>
<dbReference type="RefSeq" id="WP_094944041.1">
    <property type="nucleotide sequence ID" value="NZ_NOKQ01000276.1"/>
</dbReference>
<name>A0A264W0V0_9BACL</name>
<dbReference type="Proteomes" id="UP000217065">
    <property type="component" value="Unassembled WGS sequence"/>
</dbReference>
<dbReference type="PANTHER" id="PTHR35792:SF1">
    <property type="entry name" value="SLL0268 PROTEIN"/>
    <property type="match status" value="1"/>
</dbReference>
<dbReference type="InterPro" id="IPR024623">
    <property type="entry name" value="YtxH"/>
</dbReference>
<dbReference type="InterPro" id="IPR052928">
    <property type="entry name" value="Desiccation-related_membrane"/>
</dbReference>
<protein>
    <recommendedName>
        <fullName evidence="5">YtxH domain-containing protein</fullName>
    </recommendedName>
</protein>
<dbReference type="OrthoDB" id="9810874at2"/>
<evidence type="ECO:0008006" key="5">
    <source>
        <dbReference type="Google" id="ProtNLM"/>
    </source>
</evidence>
<reference evidence="3 4" key="1">
    <citation type="submission" date="2017-07" db="EMBL/GenBank/DDBJ databases">
        <title>Tetzosporium hominis gen.nov. sp.nov.</title>
        <authorList>
            <person name="Tetz G."/>
            <person name="Tetz V."/>
        </authorList>
    </citation>
    <scope>NUCLEOTIDE SEQUENCE [LARGE SCALE GENOMIC DNA]</scope>
    <source>
        <strain evidence="3 4">VT-49</strain>
    </source>
</reference>
<keyword evidence="2" id="KW-1133">Transmembrane helix</keyword>
<evidence type="ECO:0000256" key="2">
    <source>
        <dbReference type="SAM" id="Phobius"/>
    </source>
</evidence>
<organism evidence="3 4">
    <name type="scientific">Tetzosporium hominis</name>
    <dbReference type="NCBI Taxonomy" id="2020506"/>
    <lineage>
        <taxon>Bacteria</taxon>
        <taxon>Bacillati</taxon>
        <taxon>Bacillota</taxon>
        <taxon>Bacilli</taxon>
        <taxon>Bacillales</taxon>
        <taxon>Caryophanaceae</taxon>
        <taxon>Tetzosporium</taxon>
    </lineage>
</organism>
<dbReference type="Pfam" id="PF12732">
    <property type="entry name" value="YtxH"/>
    <property type="match status" value="1"/>
</dbReference>
<dbReference type="AlphaFoldDB" id="A0A264W0V0"/>
<comment type="caution">
    <text evidence="3">The sequence shown here is derived from an EMBL/GenBank/DDBJ whole genome shotgun (WGS) entry which is preliminary data.</text>
</comment>
<accession>A0A264W0V0</accession>
<keyword evidence="2" id="KW-0472">Membrane</keyword>
<proteinExistence type="predicted"/>
<feature type="transmembrane region" description="Helical" evidence="2">
    <location>
        <begin position="55"/>
        <end position="74"/>
    </location>
</feature>